<protein>
    <submittedName>
        <fullName evidence="5">AraC family transcriptional regulator</fullName>
    </submittedName>
</protein>
<dbReference type="InterPro" id="IPR003313">
    <property type="entry name" value="AraC-bd"/>
</dbReference>
<dbReference type="InterPro" id="IPR018060">
    <property type="entry name" value="HTH_AraC"/>
</dbReference>
<gene>
    <name evidence="5" type="ORF">BMF97_08445</name>
</gene>
<dbReference type="Gene3D" id="1.10.10.60">
    <property type="entry name" value="Homeodomain-like"/>
    <property type="match status" value="2"/>
</dbReference>
<dbReference type="SMART" id="SM00342">
    <property type="entry name" value="HTH_ARAC"/>
    <property type="match status" value="1"/>
</dbReference>
<dbReference type="InterPro" id="IPR014710">
    <property type="entry name" value="RmlC-like_jellyroll"/>
</dbReference>
<dbReference type="GO" id="GO:0043565">
    <property type="term" value="F:sequence-specific DNA binding"/>
    <property type="evidence" value="ECO:0007669"/>
    <property type="project" value="InterPro"/>
</dbReference>
<evidence type="ECO:0000259" key="4">
    <source>
        <dbReference type="PROSITE" id="PS01124"/>
    </source>
</evidence>
<evidence type="ECO:0000313" key="5">
    <source>
        <dbReference type="EMBL" id="OOH96428.1"/>
    </source>
</evidence>
<dbReference type="eggNOG" id="COG4977">
    <property type="taxonomic scope" value="Bacteria"/>
</dbReference>
<keyword evidence="6" id="KW-1185">Reference proteome</keyword>
<keyword evidence="2" id="KW-0238">DNA-binding</keyword>
<comment type="caution">
    <text evidence="5">The sequence shown here is derived from an EMBL/GenBank/DDBJ whole genome shotgun (WGS) entry which is preliminary data.</text>
</comment>
<dbReference type="SUPFAM" id="SSF51182">
    <property type="entry name" value="RmlC-like cupins"/>
    <property type="match status" value="1"/>
</dbReference>
<dbReference type="InterPro" id="IPR009057">
    <property type="entry name" value="Homeodomain-like_sf"/>
</dbReference>
<dbReference type="EMBL" id="MPOG01000008">
    <property type="protein sequence ID" value="OOH96428.1"/>
    <property type="molecule type" value="Genomic_DNA"/>
</dbReference>
<dbReference type="AlphaFoldDB" id="A0A1T3FLC3"/>
<dbReference type="OrthoDB" id="9804543at2"/>
<accession>A0A1T3FLC3</accession>
<evidence type="ECO:0000256" key="1">
    <source>
        <dbReference type="ARBA" id="ARBA00023015"/>
    </source>
</evidence>
<evidence type="ECO:0000313" key="6">
    <source>
        <dbReference type="Proteomes" id="UP000188947"/>
    </source>
</evidence>
<dbReference type="SUPFAM" id="SSF46689">
    <property type="entry name" value="Homeodomain-like"/>
    <property type="match status" value="1"/>
</dbReference>
<name>A0A1T3FLC3_ELIME</name>
<dbReference type="InterPro" id="IPR011051">
    <property type="entry name" value="RmlC_Cupin_sf"/>
</dbReference>
<dbReference type="PANTHER" id="PTHR11019:SF159">
    <property type="entry name" value="TRANSCRIPTIONAL REGULATOR-RELATED"/>
    <property type="match status" value="1"/>
</dbReference>
<sequence length="265" mass="31070">MQSDKIKCGLTEKRPGEYQDDISKQAYIWYEKDWKHDDYEHSHQRSQLSYTEEGYQYFNIKNKVYLVPQNHVIWIPSGVQHRISSNAETVNLVTALFKDIPNNDFYNSIHVFPAPNVLREMLMYASKWNKVLSENEEQKSFLQTILLALPGFCEENNYLEVPVPQEARLVSVCEHINMNYSFDLKTDELAELGNMSVRNLQRIFKSETGITLQKYIQLIRILKSIELINSRKYTLTEIAYKVGYKSLSAFTSSYKQIMKTRVNNP</sequence>
<evidence type="ECO:0000256" key="2">
    <source>
        <dbReference type="ARBA" id="ARBA00023125"/>
    </source>
</evidence>
<dbReference type="Pfam" id="PF02311">
    <property type="entry name" value="AraC_binding"/>
    <property type="match status" value="1"/>
</dbReference>
<proteinExistence type="predicted"/>
<dbReference type="STRING" id="238.BBD35_13665"/>
<dbReference type="RefSeq" id="WP_077564579.1">
    <property type="nucleotide sequence ID" value="NZ_CP016378.1"/>
</dbReference>
<keyword evidence="3" id="KW-0804">Transcription</keyword>
<dbReference type="Gene3D" id="2.60.120.10">
    <property type="entry name" value="Jelly Rolls"/>
    <property type="match status" value="1"/>
</dbReference>
<dbReference type="GO" id="GO:0003700">
    <property type="term" value="F:DNA-binding transcription factor activity"/>
    <property type="evidence" value="ECO:0007669"/>
    <property type="project" value="InterPro"/>
</dbReference>
<dbReference type="Proteomes" id="UP000188947">
    <property type="component" value="Unassembled WGS sequence"/>
</dbReference>
<organism evidence="5 6">
    <name type="scientific">Elizabethkingia meningoseptica</name>
    <name type="common">Chryseobacterium meningosepticum</name>
    <dbReference type="NCBI Taxonomy" id="238"/>
    <lineage>
        <taxon>Bacteria</taxon>
        <taxon>Pseudomonadati</taxon>
        <taxon>Bacteroidota</taxon>
        <taxon>Flavobacteriia</taxon>
        <taxon>Flavobacteriales</taxon>
        <taxon>Weeksellaceae</taxon>
        <taxon>Elizabethkingia</taxon>
    </lineage>
</organism>
<dbReference type="PANTHER" id="PTHR11019">
    <property type="entry name" value="HTH-TYPE TRANSCRIPTIONAL REGULATOR NIMR"/>
    <property type="match status" value="1"/>
</dbReference>
<feature type="domain" description="HTH araC/xylS-type" evidence="4">
    <location>
        <begin position="170"/>
        <end position="256"/>
    </location>
</feature>
<dbReference type="PROSITE" id="PS01124">
    <property type="entry name" value="HTH_ARAC_FAMILY_2"/>
    <property type="match status" value="1"/>
</dbReference>
<dbReference type="Pfam" id="PF12833">
    <property type="entry name" value="HTH_18"/>
    <property type="match status" value="1"/>
</dbReference>
<reference evidence="5 6" key="1">
    <citation type="submission" date="2016-11" db="EMBL/GenBank/DDBJ databases">
        <title>Genome sequence and comparative genomic analysis of clinical strain Elizabethkingia meningoseptica 61421 PRCM.</title>
        <authorList>
            <person name="Wang M."/>
            <person name="Hu S."/>
            <person name="Cao L."/>
            <person name="Jiang T."/>
            <person name="Zhou Y."/>
            <person name="Ming D."/>
        </authorList>
    </citation>
    <scope>NUCLEOTIDE SEQUENCE [LARGE SCALE GENOMIC DNA]</scope>
    <source>
        <strain evidence="5 6">61421 PRCM</strain>
    </source>
</reference>
<evidence type="ECO:0000256" key="3">
    <source>
        <dbReference type="ARBA" id="ARBA00023163"/>
    </source>
</evidence>
<keyword evidence="1" id="KW-0805">Transcription regulation</keyword>